<feature type="compositionally biased region" description="Gly residues" evidence="1">
    <location>
        <begin position="169"/>
        <end position="178"/>
    </location>
</feature>
<feature type="region of interest" description="Disordered" evidence="1">
    <location>
        <begin position="1"/>
        <end position="142"/>
    </location>
</feature>
<evidence type="ECO:0000313" key="3">
    <source>
        <dbReference type="Proteomes" id="UP000701801"/>
    </source>
</evidence>
<feature type="compositionally biased region" description="Low complexity" evidence="1">
    <location>
        <begin position="41"/>
        <end position="53"/>
    </location>
</feature>
<organism evidence="2 3">
    <name type="scientific">Hymenoscyphus albidus</name>
    <dbReference type="NCBI Taxonomy" id="595503"/>
    <lineage>
        <taxon>Eukaryota</taxon>
        <taxon>Fungi</taxon>
        <taxon>Dikarya</taxon>
        <taxon>Ascomycota</taxon>
        <taxon>Pezizomycotina</taxon>
        <taxon>Leotiomycetes</taxon>
        <taxon>Helotiales</taxon>
        <taxon>Helotiaceae</taxon>
        <taxon>Hymenoscyphus</taxon>
    </lineage>
</organism>
<name>A0A9N9LMI1_9HELO</name>
<evidence type="ECO:0000313" key="2">
    <source>
        <dbReference type="EMBL" id="CAG8975281.1"/>
    </source>
</evidence>
<dbReference type="EMBL" id="CAJVRM010000131">
    <property type="protein sequence ID" value="CAG8975281.1"/>
    <property type="molecule type" value="Genomic_DNA"/>
</dbReference>
<feature type="compositionally biased region" description="Polar residues" evidence="1">
    <location>
        <begin position="89"/>
        <end position="104"/>
    </location>
</feature>
<comment type="caution">
    <text evidence="2">The sequence shown here is derived from an EMBL/GenBank/DDBJ whole genome shotgun (WGS) entry which is preliminary data.</text>
</comment>
<reference evidence="2" key="1">
    <citation type="submission" date="2021-07" db="EMBL/GenBank/DDBJ databases">
        <authorList>
            <person name="Durling M."/>
        </authorList>
    </citation>
    <scope>NUCLEOTIDE SEQUENCE</scope>
</reference>
<sequence length="210" mass="21539">MSLFKGPGFSRSGGGQKPHYGRTGSGQTPHSGRSGGGQGGQYNPQQPRPYSRGMRGGEGPMGQGNYNQPPPPPPPLNASTGAPNLGGTAYQQSSPIIQHMQQQQYPPPLPNHNPRQRNIPYHAQMGNRFPTPGAGGNPMGEGMGGVGGIGGVSGMGGGYGSGNAMGDMGGGRMGGGGGDPRRYWAPNSNAGKFNHLLQKPRNVGGRTGRI</sequence>
<dbReference type="AlphaFoldDB" id="A0A9N9LMI1"/>
<feature type="compositionally biased region" description="Gly residues" evidence="1">
    <location>
        <begin position="133"/>
        <end position="142"/>
    </location>
</feature>
<evidence type="ECO:0000256" key="1">
    <source>
        <dbReference type="SAM" id="MobiDB-lite"/>
    </source>
</evidence>
<protein>
    <submittedName>
        <fullName evidence="2">Uncharacterized protein</fullName>
    </submittedName>
</protein>
<gene>
    <name evidence="2" type="ORF">HYALB_00008065</name>
</gene>
<feature type="region of interest" description="Disordered" evidence="1">
    <location>
        <begin position="169"/>
        <end position="210"/>
    </location>
</feature>
<dbReference type="Proteomes" id="UP000701801">
    <property type="component" value="Unassembled WGS sequence"/>
</dbReference>
<dbReference type="OrthoDB" id="10450303at2759"/>
<keyword evidence="3" id="KW-1185">Reference proteome</keyword>
<proteinExistence type="predicted"/>
<accession>A0A9N9LMI1</accession>